<gene>
    <name evidence="2" type="ORF">OCV99_08970</name>
</gene>
<proteinExistence type="predicted"/>
<keyword evidence="3" id="KW-1185">Reference proteome</keyword>
<name>A0ABT2RN08_9FIRM</name>
<dbReference type="Proteomes" id="UP001652431">
    <property type="component" value="Unassembled WGS sequence"/>
</dbReference>
<comment type="caution">
    <text evidence="2">The sequence shown here is derived from an EMBL/GenBank/DDBJ whole genome shotgun (WGS) entry which is preliminary data.</text>
</comment>
<feature type="coiled-coil region" evidence="1">
    <location>
        <begin position="27"/>
        <end position="54"/>
    </location>
</feature>
<keyword evidence="1" id="KW-0175">Coiled coil</keyword>
<reference evidence="2 3" key="1">
    <citation type="journal article" date="2021" name="ISME Commun">
        <title>Automated analysis of genomic sequences facilitates high-throughput and comprehensive description of bacteria.</title>
        <authorList>
            <person name="Hitch T.C.A."/>
        </authorList>
    </citation>
    <scope>NUCLEOTIDE SEQUENCE [LARGE SCALE GENOMIC DNA]</scope>
    <source>
        <strain evidence="2 3">Sanger_03</strain>
    </source>
</reference>
<protein>
    <submittedName>
        <fullName evidence="2">Uncharacterized protein</fullName>
    </submittedName>
</protein>
<evidence type="ECO:0000313" key="3">
    <source>
        <dbReference type="Proteomes" id="UP001652431"/>
    </source>
</evidence>
<dbReference type="EMBL" id="JAOQJU010000009">
    <property type="protein sequence ID" value="MCU6686676.1"/>
    <property type="molecule type" value="Genomic_DNA"/>
</dbReference>
<organism evidence="2 3">
    <name type="scientific">Dorea acetigenes</name>
    <dbReference type="NCBI Taxonomy" id="2981787"/>
    <lineage>
        <taxon>Bacteria</taxon>
        <taxon>Bacillati</taxon>
        <taxon>Bacillota</taxon>
        <taxon>Clostridia</taxon>
        <taxon>Lachnospirales</taxon>
        <taxon>Lachnospiraceae</taxon>
        <taxon>Dorea</taxon>
    </lineage>
</organism>
<evidence type="ECO:0000313" key="2">
    <source>
        <dbReference type="EMBL" id="MCU6686676.1"/>
    </source>
</evidence>
<dbReference type="RefSeq" id="WP_158369898.1">
    <property type="nucleotide sequence ID" value="NZ_JAOQJU010000009.1"/>
</dbReference>
<accession>A0ABT2RN08</accession>
<evidence type="ECO:0000256" key="1">
    <source>
        <dbReference type="SAM" id="Coils"/>
    </source>
</evidence>
<sequence>MKRVKAACICQTLHFLLKEDLGHDYAVRCVQHEVEQYKKDLERKNTRYKILEETEQADGSIVIKIIKQYNSSPVGNYLD</sequence>